<dbReference type="eggNOG" id="ENOG502T38B">
    <property type="taxonomic scope" value="Eukaryota"/>
</dbReference>
<keyword evidence="3" id="KW-1185">Reference proteome</keyword>
<name>G9MZD8_HYPVG</name>
<reference evidence="2 3" key="1">
    <citation type="journal article" date="2011" name="Genome Biol.">
        <title>Comparative genome sequence analysis underscores mycoparasitism as the ancestral life style of Trichoderma.</title>
        <authorList>
            <person name="Kubicek C.P."/>
            <person name="Herrera-Estrella A."/>
            <person name="Seidl-Seiboth V."/>
            <person name="Martinez D.A."/>
            <person name="Druzhinina I.S."/>
            <person name="Thon M."/>
            <person name="Zeilinger S."/>
            <person name="Casas-Flores S."/>
            <person name="Horwitz B.A."/>
            <person name="Mukherjee P.K."/>
            <person name="Mukherjee M."/>
            <person name="Kredics L."/>
            <person name="Alcaraz L.D."/>
            <person name="Aerts A."/>
            <person name="Antal Z."/>
            <person name="Atanasova L."/>
            <person name="Cervantes-Badillo M.G."/>
            <person name="Challacombe J."/>
            <person name="Chertkov O."/>
            <person name="McCluskey K."/>
            <person name="Coulpier F."/>
            <person name="Deshpande N."/>
            <person name="von Doehren H."/>
            <person name="Ebbole D.J."/>
            <person name="Esquivel-Naranjo E.U."/>
            <person name="Fekete E."/>
            <person name="Flipphi M."/>
            <person name="Glaser F."/>
            <person name="Gomez-Rodriguez E.Y."/>
            <person name="Gruber S."/>
            <person name="Han C."/>
            <person name="Henrissat B."/>
            <person name="Hermosa R."/>
            <person name="Hernandez-Onate M."/>
            <person name="Karaffa L."/>
            <person name="Kosti I."/>
            <person name="Le Crom S."/>
            <person name="Lindquist E."/>
            <person name="Lucas S."/>
            <person name="Luebeck M."/>
            <person name="Luebeck P.S."/>
            <person name="Margeot A."/>
            <person name="Metz B."/>
            <person name="Misra M."/>
            <person name="Nevalainen H."/>
            <person name="Omann M."/>
            <person name="Packer N."/>
            <person name="Perrone G."/>
            <person name="Uresti-Rivera E.E."/>
            <person name="Salamov A."/>
            <person name="Schmoll M."/>
            <person name="Seiboth B."/>
            <person name="Shapiro H."/>
            <person name="Sukno S."/>
            <person name="Tamayo-Ramos J.A."/>
            <person name="Tisch D."/>
            <person name="Wiest A."/>
            <person name="Wilkinson H.H."/>
            <person name="Zhang M."/>
            <person name="Coutinho P.M."/>
            <person name="Kenerley C.M."/>
            <person name="Monte E."/>
            <person name="Baker S.E."/>
            <person name="Grigoriev I.V."/>
        </authorList>
    </citation>
    <scope>NUCLEOTIDE SEQUENCE [LARGE SCALE GENOMIC DNA]</scope>
    <source>
        <strain evidence="3">Gv29-8 / FGSC 10586</strain>
    </source>
</reference>
<dbReference type="HOGENOM" id="CLU_1547805_0_0_1"/>
<dbReference type="GeneID" id="25790225"/>
<accession>G9MZD8</accession>
<dbReference type="EMBL" id="ABDF02000081">
    <property type="protein sequence ID" value="EHK19995.1"/>
    <property type="molecule type" value="Genomic_DNA"/>
</dbReference>
<keyword evidence="1" id="KW-0732">Signal</keyword>
<dbReference type="RefSeq" id="XP_013954193.1">
    <property type="nucleotide sequence ID" value="XM_014098718.1"/>
</dbReference>
<dbReference type="OrthoDB" id="5084295at2759"/>
<dbReference type="InParanoid" id="G9MZD8"/>
<evidence type="ECO:0000256" key="1">
    <source>
        <dbReference type="SAM" id="SignalP"/>
    </source>
</evidence>
<sequence>MKASSTISLLSFGLLGLAQSVVPLPQEPQDFKVPSVSVNGGKTDEWVAPENQNPAINDVIFSWCRDYNMTSTCSQTTLKHSWCYDLSVMDAAIKDQLEDVGASDGRCMLFRKPDCKGEHTAMFVGLHLWTKALCPKSKTRWYRQATSVRCCAGSPVAPWCHSSVKKPEICAKN</sequence>
<dbReference type="Proteomes" id="UP000007115">
    <property type="component" value="Unassembled WGS sequence"/>
</dbReference>
<evidence type="ECO:0000313" key="3">
    <source>
        <dbReference type="Proteomes" id="UP000007115"/>
    </source>
</evidence>
<feature type="chain" id="PRO_5003523821" evidence="1">
    <location>
        <begin position="21"/>
        <end position="173"/>
    </location>
</feature>
<dbReference type="AlphaFoldDB" id="G9MZD8"/>
<gene>
    <name evidence="2" type="ORF">TRIVIDRAFT_203083</name>
</gene>
<evidence type="ECO:0000313" key="2">
    <source>
        <dbReference type="EMBL" id="EHK19995.1"/>
    </source>
</evidence>
<proteinExistence type="predicted"/>
<organism evidence="2 3">
    <name type="scientific">Hypocrea virens (strain Gv29-8 / FGSC 10586)</name>
    <name type="common">Gliocladium virens</name>
    <name type="synonym">Trichoderma virens</name>
    <dbReference type="NCBI Taxonomy" id="413071"/>
    <lineage>
        <taxon>Eukaryota</taxon>
        <taxon>Fungi</taxon>
        <taxon>Dikarya</taxon>
        <taxon>Ascomycota</taxon>
        <taxon>Pezizomycotina</taxon>
        <taxon>Sordariomycetes</taxon>
        <taxon>Hypocreomycetidae</taxon>
        <taxon>Hypocreales</taxon>
        <taxon>Hypocreaceae</taxon>
        <taxon>Trichoderma</taxon>
    </lineage>
</organism>
<feature type="signal peptide" evidence="1">
    <location>
        <begin position="1"/>
        <end position="20"/>
    </location>
</feature>
<protein>
    <submittedName>
        <fullName evidence="2">Uncharacterized protein</fullName>
    </submittedName>
</protein>
<dbReference type="OMA" id="HSWCYDL"/>
<comment type="caution">
    <text evidence="2">The sequence shown here is derived from an EMBL/GenBank/DDBJ whole genome shotgun (WGS) entry which is preliminary data.</text>
</comment>
<dbReference type="VEuPathDB" id="FungiDB:TRIVIDRAFT_203083"/>